<keyword evidence="4 7" id="KW-0812">Transmembrane</keyword>
<protein>
    <submittedName>
        <fullName evidence="10">Mechanosensitive channel MscK</fullName>
    </submittedName>
</protein>
<dbReference type="Gene3D" id="1.10.287.1260">
    <property type="match status" value="1"/>
</dbReference>
<dbReference type="InterPro" id="IPR052702">
    <property type="entry name" value="MscS-like_channel"/>
</dbReference>
<evidence type="ECO:0000313" key="10">
    <source>
        <dbReference type="EMBL" id="GBC99061.1"/>
    </source>
</evidence>
<evidence type="ECO:0000259" key="9">
    <source>
        <dbReference type="Pfam" id="PF21082"/>
    </source>
</evidence>
<evidence type="ECO:0000259" key="8">
    <source>
        <dbReference type="Pfam" id="PF00924"/>
    </source>
</evidence>
<comment type="similarity">
    <text evidence="2">Belongs to the MscS (TC 1.A.23) family.</text>
</comment>
<evidence type="ECO:0000256" key="3">
    <source>
        <dbReference type="ARBA" id="ARBA00022475"/>
    </source>
</evidence>
<evidence type="ECO:0000256" key="1">
    <source>
        <dbReference type="ARBA" id="ARBA00004651"/>
    </source>
</evidence>
<keyword evidence="6 7" id="KW-0472">Membrane</keyword>
<evidence type="ECO:0000256" key="4">
    <source>
        <dbReference type="ARBA" id="ARBA00022692"/>
    </source>
</evidence>
<keyword evidence="3" id="KW-1003">Cell membrane</keyword>
<evidence type="ECO:0000256" key="7">
    <source>
        <dbReference type="SAM" id="Phobius"/>
    </source>
</evidence>
<dbReference type="PANTHER" id="PTHR30347">
    <property type="entry name" value="POTASSIUM CHANNEL RELATED"/>
    <property type="match status" value="1"/>
</dbReference>
<evidence type="ECO:0000256" key="5">
    <source>
        <dbReference type="ARBA" id="ARBA00022989"/>
    </source>
</evidence>
<dbReference type="InterPro" id="IPR006685">
    <property type="entry name" value="MscS_channel_2nd"/>
</dbReference>
<dbReference type="SUPFAM" id="SSF50182">
    <property type="entry name" value="Sm-like ribonucleoproteins"/>
    <property type="match status" value="1"/>
</dbReference>
<dbReference type="InterPro" id="IPR023408">
    <property type="entry name" value="MscS_beta-dom_sf"/>
</dbReference>
<name>A0A2H5XCZ9_9BACT</name>
<dbReference type="EMBL" id="BEHT01000020">
    <property type="protein sequence ID" value="GBC99061.1"/>
    <property type="molecule type" value="Genomic_DNA"/>
</dbReference>
<reference evidence="11" key="1">
    <citation type="submission" date="2017-09" db="EMBL/GenBank/DDBJ databases">
        <title>Metaegenomics of thermophilic ammonia-oxidizing enrichment culture.</title>
        <authorList>
            <person name="Kato S."/>
            <person name="Suzuki K."/>
        </authorList>
    </citation>
    <scope>NUCLEOTIDE SEQUENCE [LARGE SCALE GENOMIC DNA]</scope>
</reference>
<dbReference type="Pfam" id="PF00924">
    <property type="entry name" value="MS_channel_2nd"/>
    <property type="match status" value="1"/>
</dbReference>
<dbReference type="GO" id="GO:0005886">
    <property type="term" value="C:plasma membrane"/>
    <property type="evidence" value="ECO:0007669"/>
    <property type="project" value="UniProtKB-SubCell"/>
</dbReference>
<comment type="caution">
    <text evidence="10">The sequence shown here is derived from an EMBL/GenBank/DDBJ whole genome shotgun (WGS) entry which is preliminary data.</text>
</comment>
<feature type="domain" description="Mechanosensitive ion channel MscS" evidence="8">
    <location>
        <begin position="111"/>
        <end position="177"/>
    </location>
</feature>
<accession>A0A2H5XCZ9</accession>
<feature type="transmembrane region" description="Helical" evidence="7">
    <location>
        <begin position="62"/>
        <end position="84"/>
    </location>
</feature>
<dbReference type="Gene3D" id="3.30.70.100">
    <property type="match status" value="1"/>
</dbReference>
<sequence>MDALQALWRWAHTPLLTVAGVSISVAKLVQAIVAFAVVAWVANAGARMARRYFQGREDISDYAAALLARWVKVALWVIGVVIVADLIGFRLTSFNIFAGAIGVGIGFGLQTVVNNFVCGLLLMVERTMRVGDVISVSGEMGRVLHIGARATLLETPRGAVIAIPNTQFIGSPVINWTAIGKRTRVHLTVSTATVDDPKQVEAALLQAAREHPQVLNDPSPQVWLTKVGDTLAFELLVWTDDPLDGARQVQSDLNYAIHHALTQRGIALKG</sequence>
<proteinExistence type="inferred from homology"/>
<dbReference type="AlphaFoldDB" id="A0A2H5XCZ9"/>
<dbReference type="GO" id="GO:0055085">
    <property type="term" value="P:transmembrane transport"/>
    <property type="evidence" value="ECO:0007669"/>
    <property type="project" value="InterPro"/>
</dbReference>
<dbReference type="InterPro" id="IPR011066">
    <property type="entry name" value="MscS_channel_C_sf"/>
</dbReference>
<dbReference type="PANTHER" id="PTHR30347:SF1">
    <property type="entry name" value="MECHANOSENSITIVE CHANNEL MSCK"/>
    <property type="match status" value="1"/>
</dbReference>
<feature type="transmembrane region" description="Helical" evidence="7">
    <location>
        <begin position="96"/>
        <end position="122"/>
    </location>
</feature>
<dbReference type="Pfam" id="PF21082">
    <property type="entry name" value="MS_channel_3rd"/>
    <property type="match status" value="1"/>
</dbReference>
<organism evidence="10 11">
    <name type="scientific">Candidatus Fervidibacter japonicus</name>
    <dbReference type="NCBI Taxonomy" id="2035412"/>
    <lineage>
        <taxon>Bacteria</taxon>
        <taxon>Candidatus Fervidibacterota</taxon>
        <taxon>Candidatus Fervidibacter</taxon>
    </lineage>
</organism>
<feature type="transmembrane region" description="Helical" evidence="7">
    <location>
        <begin position="15"/>
        <end position="41"/>
    </location>
</feature>
<evidence type="ECO:0000256" key="2">
    <source>
        <dbReference type="ARBA" id="ARBA00008017"/>
    </source>
</evidence>
<gene>
    <name evidence="10" type="primary">mscK</name>
    <name evidence="10" type="ORF">HRbin17_01582</name>
</gene>
<keyword evidence="5 7" id="KW-1133">Transmembrane helix</keyword>
<comment type="subcellular location">
    <subcellularLocation>
        <location evidence="1">Cell membrane</location>
        <topology evidence="1">Multi-pass membrane protein</topology>
    </subcellularLocation>
</comment>
<dbReference type="InterPro" id="IPR049278">
    <property type="entry name" value="MS_channel_C"/>
</dbReference>
<dbReference type="Gene3D" id="2.30.30.60">
    <property type="match status" value="1"/>
</dbReference>
<evidence type="ECO:0000313" key="11">
    <source>
        <dbReference type="Proteomes" id="UP000236173"/>
    </source>
</evidence>
<feature type="domain" description="Mechanosensitive ion channel MscS C-terminal" evidence="9">
    <location>
        <begin position="187"/>
        <end position="267"/>
    </location>
</feature>
<dbReference type="InterPro" id="IPR010920">
    <property type="entry name" value="LSM_dom_sf"/>
</dbReference>
<dbReference type="SUPFAM" id="SSF82861">
    <property type="entry name" value="Mechanosensitive channel protein MscS (YggB), transmembrane region"/>
    <property type="match status" value="1"/>
</dbReference>
<dbReference type="Proteomes" id="UP000236173">
    <property type="component" value="Unassembled WGS sequence"/>
</dbReference>
<dbReference type="InterPro" id="IPR011014">
    <property type="entry name" value="MscS_channel_TM-2"/>
</dbReference>
<evidence type="ECO:0000256" key="6">
    <source>
        <dbReference type="ARBA" id="ARBA00023136"/>
    </source>
</evidence>
<dbReference type="SUPFAM" id="SSF82689">
    <property type="entry name" value="Mechanosensitive channel protein MscS (YggB), C-terminal domain"/>
    <property type="match status" value="1"/>
</dbReference>